<reference evidence="1" key="2">
    <citation type="submission" date="2011-02" db="EMBL/GenBank/DDBJ databases">
        <authorList>
            <person name="MacLean D."/>
        </authorList>
    </citation>
    <scope>NUCLEOTIDE SEQUENCE</scope>
</reference>
<dbReference type="AlphaFoldDB" id="F0WJ88"/>
<gene>
    <name evidence="1" type="primary">AlNc14C119G6620</name>
    <name evidence="1" type="ORF">ALNC14_074780</name>
</gene>
<proteinExistence type="predicted"/>
<name>F0WJ88_9STRA</name>
<reference evidence="1" key="1">
    <citation type="journal article" date="2011" name="PLoS Biol.">
        <title>Gene gain and loss during evolution of obligate parasitism in the white rust pathogen of Arabidopsis thaliana.</title>
        <authorList>
            <person name="Kemen E."/>
            <person name="Gardiner A."/>
            <person name="Schultz-Larsen T."/>
            <person name="Kemen A.C."/>
            <person name="Balmuth A.L."/>
            <person name="Robert-Seilaniantz A."/>
            <person name="Bailey K."/>
            <person name="Holub E."/>
            <person name="Studholme D.J."/>
            <person name="Maclean D."/>
            <person name="Jones J.D."/>
        </authorList>
    </citation>
    <scope>NUCLEOTIDE SEQUENCE</scope>
</reference>
<dbReference type="EMBL" id="FR824164">
    <property type="protein sequence ID" value="CCA21335.1"/>
    <property type="molecule type" value="Genomic_DNA"/>
</dbReference>
<protein>
    <submittedName>
        <fullName evidence="1">AlNc14C119G6620 protein</fullName>
    </submittedName>
</protein>
<dbReference type="HOGENOM" id="CLU_2404115_0_0_1"/>
<accession>F0WJ88</accession>
<sequence length="93" mass="10933">MWCDDGQTYLEQDYLFLQERLDYTDYGQSAMLDTFDERRGFRKKFVILMYEFFTPEKNLEETLLIFPSIACLVLDERVGASPVTSLCRSRVGP</sequence>
<organism evidence="1">
    <name type="scientific">Albugo laibachii Nc14</name>
    <dbReference type="NCBI Taxonomy" id="890382"/>
    <lineage>
        <taxon>Eukaryota</taxon>
        <taxon>Sar</taxon>
        <taxon>Stramenopiles</taxon>
        <taxon>Oomycota</taxon>
        <taxon>Peronosporomycetes</taxon>
        <taxon>Albuginales</taxon>
        <taxon>Albuginaceae</taxon>
        <taxon>Albugo</taxon>
    </lineage>
</organism>
<evidence type="ECO:0000313" key="1">
    <source>
        <dbReference type="EMBL" id="CCA21335.1"/>
    </source>
</evidence>